<protein>
    <submittedName>
        <fullName evidence="5">Uncharacterized protein</fullName>
    </submittedName>
</protein>
<name>A0ABN7NH06_TIMPD</name>
<dbReference type="SUPFAM" id="SSF56645">
    <property type="entry name" value="Acyl-CoA dehydrogenase NM domain-like"/>
    <property type="match status" value="1"/>
</dbReference>
<sequence length="101" mass="11362">MGRNTHKLNTASKVNNSHEIIQETRAMPDGQKDPQVEHRVKSLCHGKKENKLGIRASSTCNLIMEDVRVPRENVLGKTGEGFKLAMTVLGKVFTLQFEFIK</sequence>
<evidence type="ECO:0000313" key="6">
    <source>
        <dbReference type="Proteomes" id="UP001153148"/>
    </source>
</evidence>
<keyword evidence="3" id="KW-0274">FAD</keyword>
<dbReference type="PANTHER" id="PTHR43884">
    <property type="entry name" value="ACYL-COA DEHYDROGENASE"/>
    <property type="match status" value="1"/>
</dbReference>
<keyword evidence="2" id="KW-0285">Flavoprotein</keyword>
<evidence type="ECO:0000256" key="4">
    <source>
        <dbReference type="SAM" id="MobiDB-lite"/>
    </source>
</evidence>
<organism evidence="5 6">
    <name type="scientific">Timema podura</name>
    <name type="common">Walking stick</name>
    <dbReference type="NCBI Taxonomy" id="61482"/>
    <lineage>
        <taxon>Eukaryota</taxon>
        <taxon>Metazoa</taxon>
        <taxon>Ecdysozoa</taxon>
        <taxon>Arthropoda</taxon>
        <taxon>Hexapoda</taxon>
        <taxon>Insecta</taxon>
        <taxon>Pterygota</taxon>
        <taxon>Neoptera</taxon>
        <taxon>Polyneoptera</taxon>
        <taxon>Phasmatodea</taxon>
        <taxon>Timematodea</taxon>
        <taxon>Timematoidea</taxon>
        <taxon>Timematidae</taxon>
        <taxon>Timema</taxon>
    </lineage>
</organism>
<dbReference type="PANTHER" id="PTHR43884:SF12">
    <property type="entry name" value="ISOVALERYL-COA DEHYDROGENASE, MITOCHONDRIAL-RELATED"/>
    <property type="match status" value="1"/>
</dbReference>
<reference evidence="5" key="1">
    <citation type="submission" date="2021-03" db="EMBL/GenBank/DDBJ databases">
        <authorList>
            <person name="Tran Van P."/>
        </authorList>
    </citation>
    <scope>NUCLEOTIDE SEQUENCE</scope>
</reference>
<proteinExistence type="predicted"/>
<dbReference type="Gene3D" id="2.40.110.10">
    <property type="entry name" value="Butyryl-CoA Dehydrogenase, subunit A, domain 2"/>
    <property type="match status" value="1"/>
</dbReference>
<evidence type="ECO:0000256" key="2">
    <source>
        <dbReference type="ARBA" id="ARBA00022630"/>
    </source>
</evidence>
<evidence type="ECO:0000256" key="3">
    <source>
        <dbReference type="ARBA" id="ARBA00022827"/>
    </source>
</evidence>
<feature type="non-terminal residue" evidence="5">
    <location>
        <position position="101"/>
    </location>
</feature>
<dbReference type="InterPro" id="IPR046373">
    <property type="entry name" value="Acyl-CoA_Oxase/DH_mid-dom_sf"/>
</dbReference>
<feature type="compositionally biased region" description="Polar residues" evidence="4">
    <location>
        <begin position="7"/>
        <end position="19"/>
    </location>
</feature>
<keyword evidence="6" id="KW-1185">Reference proteome</keyword>
<accession>A0ABN7NH06</accession>
<dbReference type="EMBL" id="CAJPIN010000627">
    <property type="protein sequence ID" value="CAG2053729.1"/>
    <property type="molecule type" value="Genomic_DNA"/>
</dbReference>
<dbReference type="InterPro" id="IPR009100">
    <property type="entry name" value="AcylCoA_DH/oxidase_NM_dom_sf"/>
</dbReference>
<dbReference type="Proteomes" id="UP001153148">
    <property type="component" value="Unassembled WGS sequence"/>
</dbReference>
<comment type="cofactor">
    <cofactor evidence="1">
        <name>FAD</name>
        <dbReference type="ChEBI" id="CHEBI:57692"/>
    </cofactor>
</comment>
<dbReference type="Gene3D" id="1.20.140.10">
    <property type="entry name" value="Butyryl-CoA Dehydrogenase, subunit A, domain 3"/>
    <property type="match status" value="1"/>
</dbReference>
<evidence type="ECO:0000313" key="5">
    <source>
        <dbReference type="EMBL" id="CAG2053729.1"/>
    </source>
</evidence>
<comment type="caution">
    <text evidence="5">The sequence shown here is derived from an EMBL/GenBank/DDBJ whole genome shotgun (WGS) entry which is preliminary data.</text>
</comment>
<evidence type="ECO:0000256" key="1">
    <source>
        <dbReference type="ARBA" id="ARBA00001974"/>
    </source>
</evidence>
<feature type="region of interest" description="Disordered" evidence="4">
    <location>
        <begin position="1"/>
        <end position="35"/>
    </location>
</feature>
<gene>
    <name evidence="5" type="ORF">TPAB3V08_LOCUS778</name>
</gene>